<keyword evidence="2" id="KW-0238">DNA-binding</keyword>
<dbReference type="SUPFAM" id="SSF46689">
    <property type="entry name" value="Homeodomain-like"/>
    <property type="match status" value="1"/>
</dbReference>
<dbReference type="PANTHER" id="PTHR30055">
    <property type="entry name" value="HTH-TYPE TRANSCRIPTIONAL REGULATOR RUTR"/>
    <property type="match status" value="1"/>
</dbReference>
<dbReference type="EMBL" id="CAADIK010000056">
    <property type="protein sequence ID" value="VFR83805.1"/>
    <property type="molecule type" value="Genomic_DNA"/>
</dbReference>
<proteinExistence type="predicted"/>
<dbReference type="Gene3D" id="1.10.357.10">
    <property type="entry name" value="Tetracycline Repressor, domain 2"/>
    <property type="match status" value="1"/>
</dbReference>
<dbReference type="EMBL" id="CAADIZ010000058">
    <property type="protein sequence ID" value="VFS30621.1"/>
    <property type="molecule type" value="Genomic_DNA"/>
</dbReference>
<dbReference type="InterPro" id="IPR001647">
    <property type="entry name" value="HTH_TetR"/>
</dbReference>
<organism evidence="7">
    <name type="scientific">plant metagenome</name>
    <dbReference type="NCBI Taxonomy" id="1297885"/>
    <lineage>
        <taxon>unclassified sequences</taxon>
        <taxon>metagenomes</taxon>
        <taxon>organismal metagenomes</taxon>
    </lineage>
</organism>
<dbReference type="AlphaFoldDB" id="A0A484VEL7"/>
<evidence type="ECO:0000313" key="8">
    <source>
        <dbReference type="EMBL" id="VFS30621.1"/>
    </source>
</evidence>
<keyword evidence="1" id="KW-0805">Transcription regulation</keyword>
<dbReference type="PROSITE" id="PS50977">
    <property type="entry name" value="HTH_TETR_2"/>
    <property type="match status" value="1"/>
</dbReference>
<evidence type="ECO:0000313" key="6">
    <source>
        <dbReference type="EMBL" id="VFR83805.1"/>
    </source>
</evidence>
<dbReference type="PRINTS" id="PR00455">
    <property type="entry name" value="HTHTETR"/>
</dbReference>
<dbReference type="GO" id="GO:0000976">
    <property type="term" value="F:transcription cis-regulatory region binding"/>
    <property type="evidence" value="ECO:0007669"/>
    <property type="project" value="TreeGrafter"/>
</dbReference>
<dbReference type="PROSITE" id="PS01081">
    <property type="entry name" value="HTH_TETR_1"/>
    <property type="match status" value="1"/>
</dbReference>
<dbReference type="EMBL" id="CAADII010000019">
    <property type="protein sequence ID" value="VFR54063.1"/>
    <property type="molecule type" value="Genomic_DNA"/>
</dbReference>
<dbReference type="InterPro" id="IPR009057">
    <property type="entry name" value="Homeodomain-like_sf"/>
</dbReference>
<evidence type="ECO:0000313" key="7">
    <source>
        <dbReference type="EMBL" id="VFR97977.1"/>
    </source>
</evidence>
<dbReference type="Pfam" id="PF00440">
    <property type="entry name" value="TetR_N"/>
    <property type="match status" value="1"/>
</dbReference>
<accession>A0A484VEL7</accession>
<evidence type="ECO:0000256" key="3">
    <source>
        <dbReference type="ARBA" id="ARBA00023163"/>
    </source>
</evidence>
<protein>
    <recommendedName>
        <fullName evidence="4">HTH tetR-type domain-containing protein</fullName>
    </recommendedName>
</protein>
<evidence type="ECO:0000256" key="1">
    <source>
        <dbReference type="ARBA" id="ARBA00023015"/>
    </source>
</evidence>
<name>A0A484VEL7_9ZZZZ</name>
<dbReference type="InterPro" id="IPR050109">
    <property type="entry name" value="HTH-type_TetR-like_transc_reg"/>
</dbReference>
<evidence type="ECO:0000259" key="4">
    <source>
        <dbReference type="PROSITE" id="PS50977"/>
    </source>
</evidence>
<sequence>MLHLTGQRRSGQRQLVLGLNLGNVRVGPLLLKAGQVFSEVGYDYASMEILAQRLDVTKATLYSYFRSKAELFKAVIAHWASELPVFAPPAQRTTTSLRNHLSDLAQAVLRQETLPAAIAIAKTQARSIQLPSSEDSNRWSERRLQYQMYVEPVLASRTECSYPSLAAQQFLLLIHSSIDPFAADASNSGATQAHVAAAVDIFARAFPDKPG</sequence>
<dbReference type="GO" id="GO:0003700">
    <property type="term" value="F:DNA-binding transcription factor activity"/>
    <property type="evidence" value="ECO:0007669"/>
    <property type="project" value="TreeGrafter"/>
</dbReference>
<dbReference type="EMBL" id="CAADIP010000055">
    <property type="protein sequence ID" value="VFR97977.1"/>
    <property type="molecule type" value="Genomic_DNA"/>
</dbReference>
<feature type="domain" description="HTH tetR-type" evidence="4">
    <location>
        <begin position="23"/>
        <end position="83"/>
    </location>
</feature>
<dbReference type="PANTHER" id="PTHR30055:SF234">
    <property type="entry name" value="HTH-TYPE TRANSCRIPTIONAL REGULATOR BETI"/>
    <property type="match status" value="1"/>
</dbReference>
<gene>
    <name evidence="5" type="ORF">BRI6_4675</name>
    <name evidence="6" type="ORF">BRI9_4678</name>
    <name evidence="7" type="ORF">IVO3_4674</name>
    <name evidence="8" type="ORF">RAN7_4606</name>
</gene>
<evidence type="ECO:0000256" key="2">
    <source>
        <dbReference type="ARBA" id="ARBA00023125"/>
    </source>
</evidence>
<reference evidence="7" key="1">
    <citation type="submission" date="2019-03" db="EMBL/GenBank/DDBJ databases">
        <authorList>
            <person name="Danneels B."/>
        </authorList>
    </citation>
    <scope>NUCLEOTIDE SEQUENCE</scope>
</reference>
<keyword evidence="3" id="KW-0804">Transcription</keyword>
<evidence type="ECO:0000313" key="5">
    <source>
        <dbReference type="EMBL" id="VFR54063.1"/>
    </source>
</evidence>
<dbReference type="InterPro" id="IPR023772">
    <property type="entry name" value="DNA-bd_HTH_TetR-type_CS"/>
</dbReference>